<dbReference type="OrthoDB" id="2420608at2759"/>
<evidence type="ECO:0000313" key="2">
    <source>
        <dbReference type="EMBL" id="RDX85804.1"/>
    </source>
</evidence>
<accession>A0A371G5H2</accession>
<dbReference type="EMBL" id="QJKJ01006700">
    <property type="protein sequence ID" value="RDX85804.1"/>
    <property type="molecule type" value="Genomic_DNA"/>
</dbReference>
<organism evidence="2 3">
    <name type="scientific">Mucuna pruriens</name>
    <name type="common">Velvet bean</name>
    <name type="synonym">Dolichos pruriens</name>
    <dbReference type="NCBI Taxonomy" id="157652"/>
    <lineage>
        <taxon>Eukaryota</taxon>
        <taxon>Viridiplantae</taxon>
        <taxon>Streptophyta</taxon>
        <taxon>Embryophyta</taxon>
        <taxon>Tracheophyta</taxon>
        <taxon>Spermatophyta</taxon>
        <taxon>Magnoliopsida</taxon>
        <taxon>eudicotyledons</taxon>
        <taxon>Gunneridae</taxon>
        <taxon>Pentapetalae</taxon>
        <taxon>rosids</taxon>
        <taxon>fabids</taxon>
        <taxon>Fabales</taxon>
        <taxon>Fabaceae</taxon>
        <taxon>Papilionoideae</taxon>
        <taxon>50 kb inversion clade</taxon>
        <taxon>NPAAA clade</taxon>
        <taxon>indigoferoid/millettioid clade</taxon>
        <taxon>Phaseoleae</taxon>
        <taxon>Mucuna</taxon>
    </lineage>
</organism>
<feature type="compositionally biased region" description="Basic residues" evidence="1">
    <location>
        <begin position="10"/>
        <end position="26"/>
    </location>
</feature>
<reference evidence="2" key="1">
    <citation type="submission" date="2018-05" db="EMBL/GenBank/DDBJ databases">
        <title>Draft genome of Mucuna pruriens seed.</title>
        <authorList>
            <person name="Nnadi N.E."/>
            <person name="Vos R."/>
            <person name="Hasami M.H."/>
            <person name="Devisetty U.K."/>
            <person name="Aguiy J.C."/>
        </authorList>
    </citation>
    <scope>NUCLEOTIDE SEQUENCE [LARGE SCALE GENOMIC DNA]</scope>
    <source>
        <strain evidence="2">JCA_2017</strain>
    </source>
</reference>
<feature type="non-terminal residue" evidence="2">
    <location>
        <position position="1"/>
    </location>
</feature>
<sequence>MIKAEVPHSGGRRTSRANHKRTRRTTLRNDDVDEHSLGLKMDDILFPCLAPMHSLHMNHLTTKKL</sequence>
<protein>
    <submittedName>
        <fullName evidence="2">Uncharacterized protein</fullName>
    </submittedName>
</protein>
<gene>
    <name evidence="2" type="ORF">CR513_32953</name>
</gene>
<feature type="region of interest" description="Disordered" evidence="1">
    <location>
        <begin position="1"/>
        <end position="29"/>
    </location>
</feature>
<evidence type="ECO:0000256" key="1">
    <source>
        <dbReference type="SAM" id="MobiDB-lite"/>
    </source>
</evidence>
<dbReference type="AlphaFoldDB" id="A0A371G5H2"/>
<dbReference type="Proteomes" id="UP000257109">
    <property type="component" value="Unassembled WGS sequence"/>
</dbReference>
<proteinExistence type="predicted"/>
<keyword evidence="3" id="KW-1185">Reference proteome</keyword>
<name>A0A371G5H2_MUCPR</name>
<evidence type="ECO:0000313" key="3">
    <source>
        <dbReference type="Proteomes" id="UP000257109"/>
    </source>
</evidence>
<comment type="caution">
    <text evidence="2">The sequence shown here is derived from an EMBL/GenBank/DDBJ whole genome shotgun (WGS) entry which is preliminary data.</text>
</comment>